<name>A0A074WCQ5_9PEZI</name>
<evidence type="ECO:0000256" key="1">
    <source>
        <dbReference type="SAM" id="MobiDB-lite"/>
    </source>
</evidence>
<dbReference type="EMBL" id="KL584715">
    <property type="protein sequence ID" value="KEQ70915.1"/>
    <property type="molecule type" value="Genomic_DNA"/>
</dbReference>
<reference evidence="3 4" key="1">
    <citation type="journal article" date="2014" name="BMC Genomics">
        <title>Genome sequencing of four Aureobasidium pullulans varieties: biotechnological potential, stress tolerance, and description of new species.</title>
        <authorList>
            <person name="Gostin Ar C."/>
            <person name="Ohm R.A."/>
            <person name="Kogej T."/>
            <person name="Sonjak S."/>
            <person name="Turk M."/>
            <person name="Zajc J."/>
            <person name="Zalar P."/>
            <person name="Grube M."/>
            <person name="Sun H."/>
            <person name="Han J."/>
            <person name="Sharma A."/>
            <person name="Chiniquy J."/>
            <person name="Ngan C.Y."/>
            <person name="Lipzen A."/>
            <person name="Barry K."/>
            <person name="Grigoriev I.V."/>
            <person name="Gunde-Cimerman N."/>
        </authorList>
    </citation>
    <scope>NUCLEOTIDE SEQUENCE [LARGE SCALE GENOMIC DNA]</scope>
    <source>
        <strain evidence="3 4">CBS 147.97</strain>
    </source>
</reference>
<gene>
    <name evidence="3" type="ORF">M436DRAFT_51797</name>
</gene>
<evidence type="ECO:0000313" key="3">
    <source>
        <dbReference type="EMBL" id="KEQ70915.1"/>
    </source>
</evidence>
<evidence type="ECO:0000259" key="2">
    <source>
        <dbReference type="PROSITE" id="PS51021"/>
    </source>
</evidence>
<dbReference type="AlphaFoldDB" id="A0A074WCQ5"/>
<dbReference type="PROSITE" id="PS51021">
    <property type="entry name" value="BAR"/>
    <property type="match status" value="1"/>
</dbReference>
<dbReference type="Gene3D" id="1.20.1270.60">
    <property type="entry name" value="Arfaptin homology (AH) domain/BAR domain"/>
    <property type="match status" value="1"/>
</dbReference>
<protein>
    <submittedName>
        <fullName evidence="3">BAR-domain-containing protein</fullName>
    </submittedName>
</protein>
<proteinExistence type="predicted"/>
<feature type="compositionally biased region" description="Low complexity" evidence="1">
    <location>
        <begin position="372"/>
        <end position="391"/>
    </location>
</feature>
<dbReference type="HOGENOM" id="CLU_034817_1_0_1"/>
<feature type="region of interest" description="Disordered" evidence="1">
    <location>
        <begin position="163"/>
        <end position="183"/>
    </location>
</feature>
<dbReference type="SUPFAM" id="SSF103657">
    <property type="entry name" value="BAR/IMD domain-like"/>
    <property type="match status" value="1"/>
</dbReference>
<dbReference type="OrthoDB" id="14167at2759"/>
<organism evidence="3 4">
    <name type="scientific">Aureobasidium namibiae CBS 147.97</name>
    <dbReference type="NCBI Taxonomy" id="1043004"/>
    <lineage>
        <taxon>Eukaryota</taxon>
        <taxon>Fungi</taxon>
        <taxon>Dikarya</taxon>
        <taxon>Ascomycota</taxon>
        <taxon>Pezizomycotina</taxon>
        <taxon>Dothideomycetes</taxon>
        <taxon>Dothideomycetidae</taxon>
        <taxon>Dothideales</taxon>
        <taxon>Saccotheciaceae</taxon>
        <taxon>Aureobasidium</taxon>
    </lineage>
</organism>
<dbReference type="InterPro" id="IPR027267">
    <property type="entry name" value="AH/BAR_dom_sf"/>
</dbReference>
<evidence type="ECO:0000313" key="4">
    <source>
        <dbReference type="Proteomes" id="UP000027730"/>
    </source>
</evidence>
<sequence>MNIGKRFDRMKQWTDERMGKEIKTAASDEFKALELEMQLRHEGMERLQKSMTTYVKSLSKTKEAEDKEKTLPIAYLGSTMASHGDDFEPDSEFGQCLSTLGRANERIARMQESYVSNATNSWLESVERSLAQMKEYQTARKRLETRRLAYDTSMNKLQKAKKDDFTLEESARSQKAKYDESSDDVQRRMLDIKEAEVDSINDLGTFLDAELAYYDRAREILMQCKRDWPSPSGNAGAGLPVPGGRRVPRSRSNTGNSASFRQIDEDEPVHDFRPPIRARAPSGTNSPRRELPGFDLPVRPSGRFEGPSSLNSRDASPISMPRLSRVPTDSSVSLRQGIRSNKRNDSANSDVFGDQDDYALDGNDRYGDERSVSPASYSAAPPSFSRSASWSQQDGGAKKLAPPPPPSRYGFDVQKKVLYLD</sequence>
<feature type="region of interest" description="Disordered" evidence="1">
    <location>
        <begin position="226"/>
        <end position="413"/>
    </location>
</feature>
<dbReference type="Pfam" id="PF03114">
    <property type="entry name" value="BAR"/>
    <property type="match status" value="1"/>
</dbReference>
<feature type="compositionally biased region" description="Basic and acidic residues" evidence="1">
    <location>
        <begin position="362"/>
        <end position="371"/>
    </location>
</feature>
<dbReference type="RefSeq" id="XP_013425066.1">
    <property type="nucleotide sequence ID" value="XM_013569612.1"/>
</dbReference>
<dbReference type="Proteomes" id="UP000027730">
    <property type="component" value="Unassembled WGS sequence"/>
</dbReference>
<dbReference type="GO" id="GO:0005737">
    <property type="term" value="C:cytoplasm"/>
    <property type="evidence" value="ECO:0007669"/>
    <property type="project" value="InterPro"/>
</dbReference>
<dbReference type="GeneID" id="25411487"/>
<keyword evidence="4" id="KW-1185">Reference proteome</keyword>
<feature type="domain" description="BAR" evidence="2">
    <location>
        <begin position="15"/>
        <end position="237"/>
    </location>
</feature>
<dbReference type="InterPro" id="IPR004148">
    <property type="entry name" value="BAR_dom"/>
</dbReference>
<accession>A0A074WCQ5</accession>
<dbReference type="STRING" id="1043004.A0A074WCQ5"/>
<dbReference type="SMART" id="SM00721">
    <property type="entry name" value="BAR"/>
    <property type="match status" value="1"/>
</dbReference>